<evidence type="ECO:0000313" key="3">
    <source>
        <dbReference type="Proteomes" id="UP000717996"/>
    </source>
</evidence>
<name>A0A9P6YA96_RHIOR</name>
<proteinExistence type="predicted"/>
<evidence type="ECO:0000256" key="1">
    <source>
        <dbReference type="SAM" id="MobiDB-lite"/>
    </source>
</evidence>
<gene>
    <name evidence="2" type="ORF">G6F51_006767</name>
</gene>
<dbReference type="EMBL" id="JAANIT010000947">
    <property type="protein sequence ID" value="KAG1543285.1"/>
    <property type="molecule type" value="Genomic_DNA"/>
</dbReference>
<sequence length="202" mass="23620">MILHNTFKDEVIIDSDAELMDASDEDEEMYTTAPNSSTTHAITATSKPQVPLDINDRLNAFKVSNKPSKTLDTYKTDSERGLFKHKLTKPVSLKNIPCYRDQSDSRFRIIDGQCLFYEEGKKKSFEVYTYDYTNVDHLNISENECYEPFTDQWLKLKREEYFKNLRLRLDDFCIECETPITVQCKEKLLNVDIINQLCINTQ</sequence>
<comment type="caution">
    <text evidence="2">The sequence shown here is derived from an EMBL/GenBank/DDBJ whole genome shotgun (WGS) entry which is preliminary data.</text>
</comment>
<reference evidence="2" key="1">
    <citation type="journal article" date="2020" name="Microb. Genom.">
        <title>Genetic diversity of clinical and environmental Mucorales isolates obtained from an investigation of mucormycosis cases among solid organ transplant recipients.</title>
        <authorList>
            <person name="Nguyen M.H."/>
            <person name="Kaul D."/>
            <person name="Muto C."/>
            <person name="Cheng S.J."/>
            <person name="Richter R.A."/>
            <person name="Bruno V.M."/>
            <person name="Liu G."/>
            <person name="Beyhan S."/>
            <person name="Sundermann A.J."/>
            <person name="Mounaud S."/>
            <person name="Pasculle A.W."/>
            <person name="Nierman W.C."/>
            <person name="Driscoll E."/>
            <person name="Cumbie R."/>
            <person name="Clancy C.J."/>
            <person name="Dupont C.L."/>
        </authorList>
    </citation>
    <scope>NUCLEOTIDE SEQUENCE</scope>
    <source>
        <strain evidence="2">GL16</strain>
    </source>
</reference>
<dbReference type="AlphaFoldDB" id="A0A9P6YA96"/>
<dbReference type="Proteomes" id="UP000717996">
    <property type="component" value="Unassembled WGS sequence"/>
</dbReference>
<accession>A0A9P6YA96</accession>
<organism evidence="2 3">
    <name type="scientific">Rhizopus oryzae</name>
    <name type="common">Mucormycosis agent</name>
    <name type="synonym">Rhizopus arrhizus var. delemar</name>
    <dbReference type="NCBI Taxonomy" id="64495"/>
    <lineage>
        <taxon>Eukaryota</taxon>
        <taxon>Fungi</taxon>
        <taxon>Fungi incertae sedis</taxon>
        <taxon>Mucoromycota</taxon>
        <taxon>Mucoromycotina</taxon>
        <taxon>Mucoromycetes</taxon>
        <taxon>Mucorales</taxon>
        <taxon>Mucorineae</taxon>
        <taxon>Rhizopodaceae</taxon>
        <taxon>Rhizopus</taxon>
    </lineage>
</organism>
<protein>
    <submittedName>
        <fullName evidence="2">Uncharacterized protein</fullName>
    </submittedName>
</protein>
<feature type="region of interest" description="Disordered" evidence="1">
    <location>
        <begin position="23"/>
        <end position="46"/>
    </location>
</feature>
<evidence type="ECO:0000313" key="2">
    <source>
        <dbReference type="EMBL" id="KAG1543285.1"/>
    </source>
</evidence>
<feature type="compositionally biased region" description="Polar residues" evidence="1">
    <location>
        <begin position="32"/>
        <end position="46"/>
    </location>
</feature>